<keyword evidence="2" id="KW-1185">Reference proteome</keyword>
<sequence>MDHCACGQWVEFNSAHKLSNWMIAAMGLTGVIFRTIGENDEKMASCCRAGRPIRAKEMASVNVNPGVFEKIGLRKHMNPPDGDCFIYCNYHGLPGEGHVYYGTRTNCVIGRGSGEDLNMSYYEYYY</sequence>
<protein>
    <submittedName>
        <fullName evidence="1">Uncharacterized protein</fullName>
    </submittedName>
</protein>
<evidence type="ECO:0000313" key="2">
    <source>
        <dbReference type="Proteomes" id="UP001201812"/>
    </source>
</evidence>
<comment type="caution">
    <text evidence="1">The sequence shown here is derived from an EMBL/GenBank/DDBJ whole genome shotgun (WGS) entry which is preliminary data.</text>
</comment>
<organism evidence="1 2">
    <name type="scientific">Ditylenchus destructor</name>
    <dbReference type="NCBI Taxonomy" id="166010"/>
    <lineage>
        <taxon>Eukaryota</taxon>
        <taxon>Metazoa</taxon>
        <taxon>Ecdysozoa</taxon>
        <taxon>Nematoda</taxon>
        <taxon>Chromadorea</taxon>
        <taxon>Rhabditida</taxon>
        <taxon>Tylenchina</taxon>
        <taxon>Tylenchomorpha</taxon>
        <taxon>Sphaerularioidea</taxon>
        <taxon>Anguinidae</taxon>
        <taxon>Anguininae</taxon>
        <taxon>Ditylenchus</taxon>
    </lineage>
</organism>
<gene>
    <name evidence="1" type="ORF">DdX_15911</name>
</gene>
<dbReference type="EMBL" id="JAKKPZ010000112">
    <property type="protein sequence ID" value="KAI1701739.1"/>
    <property type="molecule type" value="Genomic_DNA"/>
</dbReference>
<proteinExistence type="predicted"/>
<reference evidence="1" key="1">
    <citation type="submission" date="2022-01" db="EMBL/GenBank/DDBJ databases">
        <title>Genome Sequence Resource for Two Populations of Ditylenchus destructor, the Migratory Endoparasitic Phytonematode.</title>
        <authorList>
            <person name="Zhang H."/>
            <person name="Lin R."/>
            <person name="Xie B."/>
        </authorList>
    </citation>
    <scope>NUCLEOTIDE SEQUENCE</scope>
    <source>
        <strain evidence="1">BazhouSP</strain>
    </source>
</reference>
<dbReference type="Proteomes" id="UP001201812">
    <property type="component" value="Unassembled WGS sequence"/>
</dbReference>
<dbReference type="AlphaFoldDB" id="A0AAD4QX98"/>
<evidence type="ECO:0000313" key="1">
    <source>
        <dbReference type="EMBL" id="KAI1701739.1"/>
    </source>
</evidence>
<accession>A0AAD4QX98</accession>
<name>A0AAD4QX98_9BILA</name>